<dbReference type="GO" id="GO:0046872">
    <property type="term" value="F:metal ion binding"/>
    <property type="evidence" value="ECO:0007669"/>
    <property type="project" value="UniProtKB-KW"/>
</dbReference>
<evidence type="ECO:0000256" key="2">
    <source>
        <dbReference type="ARBA" id="ARBA00022598"/>
    </source>
</evidence>
<evidence type="ECO:0000256" key="7">
    <source>
        <dbReference type="ARBA" id="ARBA00047746"/>
    </source>
</evidence>
<feature type="region of interest" description="Disordered" evidence="11">
    <location>
        <begin position="306"/>
        <end position="358"/>
    </location>
</feature>
<feature type="binding site" evidence="9">
    <location>
        <begin position="596"/>
        <end position="599"/>
    </location>
    <ligand>
        <name>GMP</name>
        <dbReference type="ChEBI" id="CHEBI:58115"/>
    </ligand>
</feature>
<dbReference type="PANTHER" id="PTHR11118:SF1">
    <property type="entry name" value="RNA-SPLICING LIGASE RTCB HOMOLOG"/>
    <property type="match status" value="1"/>
</dbReference>
<comment type="catalytic activity">
    <reaction evidence="7">
        <text>a 3'-end 3'-phospho-ribonucleotide-RNA + a 5'-end dephospho-ribonucleoside-RNA + GTP = a ribonucleotidyl-ribonucleotide-RNA + GMP + diphosphate</text>
        <dbReference type="Rhea" id="RHEA:68076"/>
        <dbReference type="Rhea" id="RHEA-COMP:10463"/>
        <dbReference type="Rhea" id="RHEA-COMP:13936"/>
        <dbReference type="Rhea" id="RHEA-COMP:17355"/>
        <dbReference type="ChEBI" id="CHEBI:33019"/>
        <dbReference type="ChEBI" id="CHEBI:37565"/>
        <dbReference type="ChEBI" id="CHEBI:58115"/>
        <dbReference type="ChEBI" id="CHEBI:83062"/>
        <dbReference type="ChEBI" id="CHEBI:138284"/>
        <dbReference type="ChEBI" id="CHEBI:173118"/>
        <dbReference type="EC" id="6.5.1.8"/>
    </reaction>
</comment>
<dbReference type="PhylomeDB" id="A0A0G4F1L8"/>
<evidence type="ECO:0000256" key="4">
    <source>
        <dbReference type="ARBA" id="ARBA00022741"/>
    </source>
</evidence>
<feature type="compositionally biased region" description="Low complexity" evidence="11">
    <location>
        <begin position="526"/>
        <end position="536"/>
    </location>
</feature>
<dbReference type="SUPFAM" id="SSF103365">
    <property type="entry name" value="Hypothetical protein PH1602"/>
    <property type="match status" value="3"/>
</dbReference>
<comment type="cofactor">
    <cofactor evidence="10">
        <name>Mn(2+)</name>
        <dbReference type="ChEBI" id="CHEBI:29035"/>
    </cofactor>
    <text evidence="10">Binds 2 manganese ions per subunit.</text>
</comment>
<evidence type="ECO:0000256" key="5">
    <source>
        <dbReference type="ARBA" id="ARBA00023134"/>
    </source>
</evidence>
<feature type="binding site" evidence="10">
    <location>
        <position position="406"/>
    </location>
    <ligand>
        <name>Mn(2+)</name>
        <dbReference type="ChEBI" id="CHEBI:29035"/>
        <label>2</label>
    </ligand>
</feature>
<evidence type="ECO:0000313" key="12">
    <source>
        <dbReference type="EMBL" id="CEM05373.1"/>
    </source>
</evidence>
<evidence type="ECO:0000256" key="3">
    <source>
        <dbReference type="ARBA" id="ARBA00022723"/>
    </source>
</evidence>
<feature type="binding site" evidence="10">
    <location>
        <position position="375"/>
    </location>
    <ligand>
        <name>Mn(2+)</name>
        <dbReference type="ChEBI" id="CHEBI:29035"/>
        <label>1</label>
    </ligand>
</feature>
<dbReference type="VEuPathDB" id="CryptoDB:Cvel_14592"/>
<feature type="active site" description="GMP-histidine intermediate" evidence="8">
    <location>
        <position position="596"/>
    </location>
</feature>
<evidence type="ECO:0000256" key="8">
    <source>
        <dbReference type="PIRSR" id="PIRSR601233-1"/>
    </source>
</evidence>
<evidence type="ECO:0000256" key="10">
    <source>
        <dbReference type="PIRSR" id="PIRSR601233-3"/>
    </source>
</evidence>
<dbReference type="Pfam" id="PF01139">
    <property type="entry name" value="RtcB"/>
    <property type="match status" value="3"/>
</dbReference>
<evidence type="ECO:0000256" key="11">
    <source>
        <dbReference type="SAM" id="MobiDB-lite"/>
    </source>
</evidence>
<dbReference type="GO" id="GO:0170057">
    <property type="term" value="F:RNA ligase (GTP) activity"/>
    <property type="evidence" value="ECO:0007669"/>
    <property type="project" value="UniProtKB-EC"/>
</dbReference>
<feature type="binding site" evidence="9">
    <location>
        <begin position="374"/>
        <end position="378"/>
    </location>
    <ligand>
        <name>GMP</name>
        <dbReference type="ChEBI" id="CHEBI:58115"/>
    </ligand>
</feature>
<dbReference type="GO" id="GO:0006396">
    <property type="term" value="P:RNA processing"/>
    <property type="evidence" value="ECO:0007669"/>
    <property type="project" value="InterPro"/>
</dbReference>
<dbReference type="InterPro" id="IPR036025">
    <property type="entry name" value="RtcB-like_sf"/>
</dbReference>
<keyword evidence="2" id="KW-0436">Ligase</keyword>
<keyword evidence="3 10" id="KW-0479">Metal-binding</keyword>
<dbReference type="GO" id="GO:0003972">
    <property type="term" value="F:RNA ligase (ATP) activity"/>
    <property type="evidence" value="ECO:0007669"/>
    <property type="project" value="TreeGrafter"/>
</dbReference>
<evidence type="ECO:0000256" key="6">
    <source>
        <dbReference type="ARBA" id="ARBA00023211"/>
    </source>
</evidence>
<reference evidence="12" key="1">
    <citation type="submission" date="2014-11" db="EMBL/GenBank/DDBJ databases">
        <authorList>
            <person name="Otto D Thomas"/>
            <person name="Naeem Raeece"/>
        </authorList>
    </citation>
    <scope>NUCLEOTIDE SEQUENCE</scope>
</reference>
<dbReference type="GO" id="GO:0005525">
    <property type="term" value="F:GTP binding"/>
    <property type="evidence" value="ECO:0007669"/>
    <property type="project" value="UniProtKB-KW"/>
</dbReference>
<feature type="compositionally biased region" description="Basic and acidic residues" evidence="11">
    <location>
        <begin position="313"/>
        <end position="349"/>
    </location>
</feature>
<dbReference type="EC" id="6.5.1.8" evidence="1"/>
<keyword evidence="5 9" id="KW-0342">GTP-binding</keyword>
<feature type="compositionally biased region" description="Basic and acidic residues" evidence="11">
    <location>
        <begin position="538"/>
        <end position="548"/>
    </location>
</feature>
<dbReference type="PANTHER" id="PTHR11118">
    <property type="entry name" value="RNA-SPLICING LIGASE RTCB HOMOLOG"/>
    <property type="match status" value="1"/>
</dbReference>
<feature type="binding site" evidence="10">
    <location>
        <position position="189"/>
    </location>
    <ligand>
        <name>Mn(2+)</name>
        <dbReference type="ChEBI" id="CHEBI:29035"/>
        <label>1</label>
    </ligand>
</feature>
<dbReference type="InterPro" id="IPR001233">
    <property type="entry name" value="RtcB"/>
</dbReference>
<dbReference type="AlphaFoldDB" id="A0A0G4F1L8"/>
<dbReference type="EMBL" id="CDMZ01000048">
    <property type="protein sequence ID" value="CEM05373.1"/>
    <property type="molecule type" value="Genomic_DNA"/>
</dbReference>
<sequence length="678" mass="73281">MRSCVTVAEVGQEHKCKTVVLEGKGEKALEFVAFSKTLHSKLNVKKKGHLFLRVDKKEETVLPLTVENFREACQRFGFFDGKTILLSSHSEWKASGVVVSLESLRGDTAGEGGGGDGEGDGRGPGGEVRVIAVKSEVEPEALKQLERTAQLPGCRYAVGMPDLHPGKGFPIGASVLCSGVVYPFLVGGDIGCGMSMVDTGRSVSRQFRSEKGLERFGRRLQESFEDWQGFPLEALEEELQKQKGGEEEEDGYWGEVGGGVCTSGGAESGERRGEMSAYDGAQINLEKRLEWPSVVPPVLELSFSSPLCCPEGEGEKEQPEQESMKQQTEEEKRQEASGVHGEKQNHLAETETAQPKPIHLRQFDSSLGSVGGGNHFAELQAVEEVRDAACFSSLGLSEDRLLLLVHSGSRGLGAAVLDAHMTKNGTRGATEGGEDFVNYMKAHDAACAWAVRNRQLIARRFFACAGLDFRKARCVFDIVHNNVCRISDNPSGSHGEAAGESHHEDAEKCPQKSETETATDDPVPFSSSSASSSTSRSGKKEEQEEKKSLFLHRKGAAPAVMGNPIVIPGSRGAFSFLVMPSDDSEALQRCGMSVAHGAGRKMDRGSALEKVKHRVKGDLESLYKTTLGSRVVCGNKSLLYEEAPEAYKEIEAIVEDLEDAGAVRVVAVLRPLVTFKCS</sequence>
<keyword evidence="4 9" id="KW-0547">Nucleotide-binding</keyword>
<organism evidence="12">
    <name type="scientific">Chromera velia CCMP2878</name>
    <dbReference type="NCBI Taxonomy" id="1169474"/>
    <lineage>
        <taxon>Eukaryota</taxon>
        <taxon>Sar</taxon>
        <taxon>Alveolata</taxon>
        <taxon>Colpodellida</taxon>
        <taxon>Chromeraceae</taxon>
        <taxon>Chromera</taxon>
    </lineage>
</organism>
<feature type="region of interest" description="Disordered" evidence="11">
    <location>
        <begin position="489"/>
        <end position="553"/>
    </location>
</feature>
<evidence type="ECO:0000256" key="1">
    <source>
        <dbReference type="ARBA" id="ARBA00012726"/>
    </source>
</evidence>
<feature type="compositionally biased region" description="Gly residues" evidence="11">
    <location>
        <begin position="109"/>
        <end position="125"/>
    </location>
</feature>
<evidence type="ECO:0000256" key="9">
    <source>
        <dbReference type="PIRSR" id="PIRSR601233-2"/>
    </source>
</evidence>
<feature type="compositionally biased region" description="Basic and acidic residues" evidence="11">
    <location>
        <begin position="497"/>
        <end position="515"/>
    </location>
</feature>
<proteinExistence type="predicted"/>
<name>A0A0G4F1L8_9ALVE</name>
<feature type="binding site" evidence="9">
    <location>
        <position position="575"/>
    </location>
    <ligand>
        <name>GMP</name>
        <dbReference type="ChEBI" id="CHEBI:58115"/>
    </ligand>
</feature>
<feature type="region of interest" description="Disordered" evidence="11">
    <location>
        <begin position="106"/>
        <end position="125"/>
    </location>
</feature>
<dbReference type="Gene3D" id="3.90.1860.10">
    <property type="entry name" value="tRNA-splicing ligase RtcB"/>
    <property type="match status" value="3"/>
</dbReference>
<accession>A0A0G4F1L8</accession>
<feature type="region of interest" description="Disordered" evidence="11">
    <location>
        <begin position="239"/>
        <end position="275"/>
    </location>
</feature>
<protein>
    <recommendedName>
        <fullName evidence="1">3'-phosphate/5'-hydroxy nucleic acid ligase</fullName>
        <ecNumber evidence="1">6.5.1.8</ecNumber>
    </recommendedName>
</protein>
<feature type="binding site" evidence="9">
    <location>
        <position position="676"/>
    </location>
    <ligand>
        <name>GMP</name>
        <dbReference type="ChEBI" id="CHEBI:58115"/>
    </ligand>
</feature>
<keyword evidence="6 10" id="KW-0464">Manganese</keyword>
<gene>
    <name evidence="12" type="ORF">Cvel_14592</name>
</gene>